<proteinExistence type="predicted"/>
<evidence type="ECO:0000259" key="1">
    <source>
        <dbReference type="Pfam" id="PF08532"/>
    </source>
</evidence>
<dbReference type="Pfam" id="PF08532">
    <property type="entry name" value="Glyco_hydro_42M"/>
    <property type="match status" value="1"/>
</dbReference>
<dbReference type="Gene3D" id="3.20.20.80">
    <property type="entry name" value="Glycosidases"/>
    <property type="match status" value="1"/>
</dbReference>
<reference evidence="2 3" key="1">
    <citation type="submission" date="2016-10" db="EMBL/GenBank/DDBJ databases">
        <authorList>
            <person name="de Groot N.N."/>
        </authorList>
    </citation>
    <scope>NUCLEOTIDE SEQUENCE [LARGE SCALE GENOMIC DNA]</scope>
    <source>
        <strain evidence="2 3">CGMCC 4.6533</strain>
    </source>
</reference>
<keyword evidence="3" id="KW-1185">Reference proteome</keyword>
<dbReference type="Pfam" id="PF14871">
    <property type="entry name" value="GHL6"/>
    <property type="match status" value="1"/>
</dbReference>
<dbReference type="GO" id="GO:0005975">
    <property type="term" value="P:carbohydrate metabolic process"/>
    <property type="evidence" value="ECO:0007669"/>
    <property type="project" value="InterPro"/>
</dbReference>
<dbReference type="RefSeq" id="WP_090945107.1">
    <property type="nucleotide sequence ID" value="NZ_FNDJ01000026.1"/>
</dbReference>
<evidence type="ECO:0000313" key="3">
    <source>
        <dbReference type="Proteomes" id="UP000199202"/>
    </source>
</evidence>
<sequence>MTGAQWWREPFRVFQTNLREVDAGLDVERVLDYLEEFGADTWLLSVGGILSNYPTDLDFQTRNPWLAERPSGDLVGDAVAAARRRGVRVLARMDFSKIDQRRAERHPEWCFVAPDGASQVYNELASVCPSGDYYQVKLFEVIGEVLDRYEIDGFFLNWMSFNEVDYSRRYWGVCHCLACVRRFGDPLPTGPDSPGYQRWRRLANETLEELNARIRAEIAGRRPGAALILGERADLVFHEANNAVGRPLWHHRTSEHVSAAKSYRPEVPVLVNAVGFVDMPYRMAGEEPYHFAQYLIQATARGAIPSTYVMGTPDDSPYECLRVAGEITRFHRDHADVYRDLVPAARTLLVRPDPSPGGATSEFQGLYLSLLERHIPFDVLPEDKLAVSDLSRYRLVVLPDLGPLREPEVLDAYVWAGGTVLATGSTGFEADRARLACLPVARRLASRESEEAVRSLHLRGERGMLPVIGAFHVVEAREGARAGLLALSRARYGPPEKCHGHQETGHPGWLSARYGQGTGVLMPWTVGRGYRETGLSAHRDEFADRALDAAGADLTMETDLPEQVEIVLGRSAYGGVIHLLNRSGDADQRFRRPLEIGECRLTLPWPGEVHALRAGRVLETDAANRVLLPRIGLYEVLVVRLSNKYS</sequence>
<dbReference type="EMBL" id="FNDJ01000026">
    <property type="protein sequence ID" value="SDL50150.1"/>
    <property type="molecule type" value="Genomic_DNA"/>
</dbReference>
<dbReference type="InterPro" id="IPR028212">
    <property type="entry name" value="GHL6"/>
</dbReference>
<accession>A0A1G9KK13</accession>
<dbReference type="Proteomes" id="UP000199202">
    <property type="component" value="Unassembled WGS sequence"/>
</dbReference>
<dbReference type="SUPFAM" id="SSF51445">
    <property type="entry name" value="(Trans)glycosidases"/>
    <property type="match status" value="1"/>
</dbReference>
<evidence type="ECO:0000313" key="2">
    <source>
        <dbReference type="EMBL" id="SDL50150.1"/>
    </source>
</evidence>
<feature type="domain" description="Beta-galactosidase trimerisation" evidence="1">
    <location>
        <begin position="360"/>
        <end position="429"/>
    </location>
</feature>
<dbReference type="OrthoDB" id="9780891at2"/>
<dbReference type="AlphaFoldDB" id="A0A1G9KK13"/>
<dbReference type="GO" id="GO:0004565">
    <property type="term" value="F:beta-galactosidase activity"/>
    <property type="evidence" value="ECO:0007669"/>
    <property type="project" value="InterPro"/>
</dbReference>
<name>A0A1G9KK13_9ACTN</name>
<protein>
    <submittedName>
        <fullName evidence="2">Beta-galactosidase trimerisation domain-containing protein</fullName>
    </submittedName>
</protein>
<dbReference type="InterPro" id="IPR017853">
    <property type="entry name" value="GH"/>
</dbReference>
<dbReference type="InterPro" id="IPR029062">
    <property type="entry name" value="Class_I_gatase-like"/>
</dbReference>
<dbReference type="CDD" id="cd03143">
    <property type="entry name" value="A4_beta-galactosidase_middle_domain"/>
    <property type="match status" value="1"/>
</dbReference>
<gene>
    <name evidence="2" type="ORF">SAMN05421869_126143</name>
</gene>
<dbReference type="Gene3D" id="3.40.50.880">
    <property type="match status" value="1"/>
</dbReference>
<organism evidence="2 3">
    <name type="scientific">Nonomuraea jiangxiensis</name>
    <dbReference type="NCBI Taxonomy" id="633440"/>
    <lineage>
        <taxon>Bacteria</taxon>
        <taxon>Bacillati</taxon>
        <taxon>Actinomycetota</taxon>
        <taxon>Actinomycetes</taxon>
        <taxon>Streptosporangiales</taxon>
        <taxon>Streptosporangiaceae</taxon>
        <taxon>Nonomuraea</taxon>
    </lineage>
</organism>
<dbReference type="InterPro" id="IPR013738">
    <property type="entry name" value="Beta_galactosidase_Trimer"/>
</dbReference>
<dbReference type="STRING" id="633440.SAMN05421869_126143"/>